<organism evidence="2 3">
    <name type="scientific">Amphimedon queenslandica</name>
    <name type="common">Sponge</name>
    <dbReference type="NCBI Taxonomy" id="400682"/>
    <lineage>
        <taxon>Eukaryota</taxon>
        <taxon>Metazoa</taxon>
        <taxon>Porifera</taxon>
        <taxon>Demospongiae</taxon>
        <taxon>Heteroscleromorpha</taxon>
        <taxon>Haplosclerida</taxon>
        <taxon>Niphatidae</taxon>
        <taxon>Amphimedon</taxon>
    </lineage>
</organism>
<dbReference type="GO" id="GO:0017070">
    <property type="term" value="F:U6 snRNA binding"/>
    <property type="evidence" value="ECO:0007669"/>
    <property type="project" value="TreeGrafter"/>
</dbReference>
<dbReference type="Pfam" id="PF08799">
    <property type="entry name" value="PRP4"/>
    <property type="match status" value="1"/>
</dbReference>
<sequence length="255" mass="28821">MIILLTFNKMAAKKEEEAMETESSGEGKKRIHFGSLEEKERERLLSGQSSFTSSSVLAGIKAGNINITSDSSVDVAQLPDRQKVLIDEFEKKKRVRSIVVPTSDSEVKAKLREMGQPICLFGEGPADRRERLRLLVAQLAERGIKVSLEQKQVSQTTDTNEEAIDEDSVWYHEGTAELLSARYWITEYSMPRARERLVQARLEAKRPGPEKAAKKQELHRKLRDMTNICSQVGDTRPVSYCEFSPDSKMLATSSW</sequence>
<dbReference type="PANTHER" id="PTHR19846:SF0">
    <property type="entry name" value="PRE-MRNA PROCESSING FACTOR 4"/>
    <property type="match status" value="1"/>
</dbReference>
<accession>A0AAN0JPI5</accession>
<dbReference type="Gene3D" id="4.10.280.110">
    <property type="entry name" value="Pre-mRNA processing factor 4 domain"/>
    <property type="match status" value="1"/>
</dbReference>
<evidence type="ECO:0000313" key="3">
    <source>
        <dbReference type="Proteomes" id="UP000007879"/>
    </source>
</evidence>
<dbReference type="SMART" id="SM00500">
    <property type="entry name" value="SFM"/>
    <property type="match status" value="1"/>
</dbReference>
<evidence type="ECO:0000259" key="1">
    <source>
        <dbReference type="SMART" id="SM00500"/>
    </source>
</evidence>
<proteinExistence type="predicted"/>
<dbReference type="GeneID" id="100640558"/>
<protein>
    <recommendedName>
        <fullName evidence="1">Pre-mRNA processing factor 4 (PRP4)-like domain-containing protein</fullName>
    </recommendedName>
</protein>
<dbReference type="InterPro" id="IPR036285">
    <property type="entry name" value="PRP4-like_sf"/>
</dbReference>
<dbReference type="EnsemblMetazoa" id="XM_020003183.1">
    <property type="protein sequence ID" value="XP_019858742.1"/>
    <property type="gene ID" value="LOC100640558"/>
</dbReference>
<keyword evidence="3" id="KW-1185">Reference proteome</keyword>
<feature type="domain" description="Pre-mRNA processing factor 4 (PRP4)-like" evidence="1">
    <location>
        <begin position="102"/>
        <end position="150"/>
    </location>
</feature>
<dbReference type="RefSeq" id="XP_019858742.1">
    <property type="nucleotide sequence ID" value="XM_020003183.1"/>
</dbReference>
<reference evidence="3" key="1">
    <citation type="journal article" date="2010" name="Nature">
        <title>The Amphimedon queenslandica genome and the evolution of animal complexity.</title>
        <authorList>
            <person name="Srivastava M."/>
            <person name="Simakov O."/>
            <person name="Chapman J."/>
            <person name="Fahey B."/>
            <person name="Gauthier M.E."/>
            <person name="Mitros T."/>
            <person name="Richards G.S."/>
            <person name="Conaco C."/>
            <person name="Dacre M."/>
            <person name="Hellsten U."/>
            <person name="Larroux C."/>
            <person name="Putnam N.H."/>
            <person name="Stanke M."/>
            <person name="Adamska M."/>
            <person name="Darling A."/>
            <person name="Degnan S.M."/>
            <person name="Oakley T.H."/>
            <person name="Plachetzki D.C."/>
            <person name="Zhai Y."/>
            <person name="Adamski M."/>
            <person name="Calcino A."/>
            <person name="Cummins S.F."/>
            <person name="Goodstein D.M."/>
            <person name="Harris C."/>
            <person name="Jackson D.J."/>
            <person name="Leys S.P."/>
            <person name="Shu S."/>
            <person name="Woodcroft B.J."/>
            <person name="Vervoort M."/>
            <person name="Kosik K.S."/>
            <person name="Manning G."/>
            <person name="Degnan B.M."/>
            <person name="Rokhsar D.S."/>
        </authorList>
    </citation>
    <scope>NUCLEOTIDE SEQUENCE [LARGE SCALE GENOMIC DNA]</scope>
</reference>
<evidence type="ECO:0000313" key="2">
    <source>
        <dbReference type="EnsemblMetazoa" id="XP_019858742.1"/>
    </source>
</evidence>
<dbReference type="Proteomes" id="UP000007879">
    <property type="component" value="Unassembled WGS sequence"/>
</dbReference>
<dbReference type="GO" id="GO:0046540">
    <property type="term" value="C:U4/U6 x U5 tri-snRNP complex"/>
    <property type="evidence" value="ECO:0007669"/>
    <property type="project" value="TreeGrafter"/>
</dbReference>
<dbReference type="GO" id="GO:0000398">
    <property type="term" value="P:mRNA splicing, via spliceosome"/>
    <property type="evidence" value="ECO:0007669"/>
    <property type="project" value="TreeGrafter"/>
</dbReference>
<dbReference type="KEGG" id="aqu:100640558"/>
<reference evidence="2" key="2">
    <citation type="submission" date="2024-06" db="UniProtKB">
        <authorList>
            <consortium name="EnsemblMetazoa"/>
        </authorList>
    </citation>
    <scope>IDENTIFICATION</scope>
</reference>
<name>A0AAN0JPI5_AMPQE</name>
<dbReference type="SUPFAM" id="SSF158230">
    <property type="entry name" value="PRP4-like"/>
    <property type="match status" value="1"/>
</dbReference>
<dbReference type="PANTHER" id="PTHR19846">
    <property type="entry name" value="WD40 REPEAT PROTEIN"/>
    <property type="match status" value="1"/>
</dbReference>
<dbReference type="InterPro" id="IPR014906">
    <property type="entry name" value="PRP4-like"/>
</dbReference>
<dbReference type="GO" id="GO:0030621">
    <property type="term" value="F:U4 snRNA binding"/>
    <property type="evidence" value="ECO:0007669"/>
    <property type="project" value="TreeGrafter"/>
</dbReference>
<dbReference type="AlphaFoldDB" id="A0AAN0JPI5"/>